<dbReference type="Proteomes" id="UP000789525">
    <property type="component" value="Unassembled WGS sequence"/>
</dbReference>
<evidence type="ECO:0000313" key="2">
    <source>
        <dbReference type="Proteomes" id="UP000789525"/>
    </source>
</evidence>
<organism evidence="1 2">
    <name type="scientific">Acaulospora colombiana</name>
    <dbReference type="NCBI Taxonomy" id="27376"/>
    <lineage>
        <taxon>Eukaryota</taxon>
        <taxon>Fungi</taxon>
        <taxon>Fungi incertae sedis</taxon>
        <taxon>Mucoromycota</taxon>
        <taxon>Glomeromycotina</taxon>
        <taxon>Glomeromycetes</taxon>
        <taxon>Diversisporales</taxon>
        <taxon>Acaulosporaceae</taxon>
        <taxon>Acaulospora</taxon>
    </lineage>
</organism>
<protein>
    <submittedName>
        <fullName evidence="1">11656_t:CDS:1</fullName>
    </submittedName>
</protein>
<accession>A0ACA9K2P5</accession>
<reference evidence="1" key="1">
    <citation type="submission" date="2021-06" db="EMBL/GenBank/DDBJ databases">
        <authorList>
            <person name="Kallberg Y."/>
            <person name="Tangrot J."/>
            <person name="Rosling A."/>
        </authorList>
    </citation>
    <scope>NUCLEOTIDE SEQUENCE</scope>
    <source>
        <strain evidence="1">CL356</strain>
    </source>
</reference>
<evidence type="ECO:0000313" key="1">
    <source>
        <dbReference type="EMBL" id="CAG8449225.1"/>
    </source>
</evidence>
<comment type="caution">
    <text evidence="1">The sequence shown here is derived from an EMBL/GenBank/DDBJ whole genome shotgun (WGS) entry which is preliminary data.</text>
</comment>
<sequence>MKLKDASRQIIKDIKKLDGNPAVYSNPQNFLSLPFPYPGSKKPIDRFSINGDVGYGKSHILAAIACFLLRSERRVVYLPDCRELAVNPVNYIKSALFLTYVEDDAKISEIDSCKNFDQIVKFCESLDETLYFIVDQMNALDDCDNTGINLEKKIQVKENLDKMCTDHFYIMSSSANNKAVWHLRQKQTNEKKIELYGGFDKEEMEEWWKKYNSVLPTMNNQRKDQIEDITGNIPLFLNVLLESDCKNFEDALGYLNQQLTSKIQEPMTNFSDTIPKGRREFHIGLMSSFLTKGYPPCGYGVNDFDHRFFYIENQHCHYVCGMARDCMAKYLYEKGKMEVFTDIKWISCIEKFKNNPSVKGFFVEKACIASIFKNGIMANRVNFKPDDMEFFDDESDIRFSSNEGKCMLYLPRCWNQEAIDGLLISQTNNKLYVAPVQITLNKSSHSDSEGKFFSSIWPNLKSNLSGFEDGLEIIFIWITSESETDVTVETEQFGCLNDSNNEPYATESTTCNNSQENHGCVKELIRGFQLLSDAINNYIDTIIYRMKNLILVLIFPNLLEHSQLRARSISELMLAVNVNQVQEILFDEEDLKMSEILDNVQSIVNDVKKYDKNYKNILT</sequence>
<name>A0ACA9K2P5_9GLOM</name>
<gene>
    <name evidence="1" type="ORF">ACOLOM_LOCUS679</name>
</gene>
<proteinExistence type="predicted"/>
<dbReference type="EMBL" id="CAJVPT010000728">
    <property type="protein sequence ID" value="CAG8449225.1"/>
    <property type="molecule type" value="Genomic_DNA"/>
</dbReference>
<keyword evidence="2" id="KW-1185">Reference proteome</keyword>